<name>A0A8E1VA54_9GAMM</name>
<evidence type="ECO:0000313" key="3">
    <source>
        <dbReference type="Proteomes" id="UP000071979"/>
    </source>
</evidence>
<dbReference type="InterPro" id="IPR036568">
    <property type="entry name" value="GGCT-like_sf"/>
</dbReference>
<dbReference type="EMBL" id="LDSE01000001">
    <property type="protein sequence ID" value="KTS69762.1"/>
    <property type="molecule type" value="Genomic_DNA"/>
</dbReference>
<comment type="caution">
    <text evidence="2">The sequence shown here is derived from an EMBL/GenBank/DDBJ whole genome shotgun (WGS) entry which is preliminary data.</text>
</comment>
<proteinExistence type="predicted"/>
<evidence type="ECO:0000259" key="1">
    <source>
        <dbReference type="Pfam" id="PF06094"/>
    </source>
</evidence>
<accession>A0A8E1VA54</accession>
<organism evidence="2 3">
    <name type="scientific">Pantoea dispersa</name>
    <dbReference type="NCBI Taxonomy" id="59814"/>
    <lineage>
        <taxon>Bacteria</taxon>
        <taxon>Pseudomonadati</taxon>
        <taxon>Pseudomonadota</taxon>
        <taxon>Gammaproteobacteria</taxon>
        <taxon>Enterobacterales</taxon>
        <taxon>Erwiniaceae</taxon>
        <taxon>Pantoea</taxon>
    </lineage>
</organism>
<dbReference type="Gene3D" id="3.10.490.10">
    <property type="entry name" value="Gamma-glutamyl cyclotransferase-like"/>
    <property type="match status" value="1"/>
</dbReference>
<reference evidence="2 3" key="1">
    <citation type="journal article" date="2016" name="Front. Microbiol.">
        <title>Genomic Resource of Rice Seed Associated Bacteria.</title>
        <authorList>
            <person name="Midha S."/>
            <person name="Bansal K."/>
            <person name="Sharma S."/>
            <person name="Kumar N."/>
            <person name="Patil P.P."/>
            <person name="Chaudhry V."/>
            <person name="Patil P.B."/>
        </authorList>
    </citation>
    <scope>NUCLEOTIDE SEQUENCE [LARGE SCALE GENOMIC DNA]</scope>
    <source>
        <strain evidence="2 3">SA3</strain>
    </source>
</reference>
<gene>
    <name evidence="2" type="ORF">SA3R_00620</name>
</gene>
<sequence length="113" mass="12556">MNTLFVYGTLQPGQCNAHILENIGGEWLAGTVAGTYYANGWGAAADFPGIVLDEHGARVPGYLFISDRLALHWPMLDEFEDGYDRVPVEVTTTDGQQRTAWIYQLQPQQVIAR</sequence>
<dbReference type="InterPro" id="IPR013024">
    <property type="entry name" value="GGCT-like"/>
</dbReference>
<dbReference type="Proteomes" id="UP000071979">
    <property type="component" value="Unassembled WGS sequence"/>
</dbReference>
<dbReference type="SUPFAM" id="SSF110857">
    <property type="entry name" value="Gamma-glutamyl cyclotransferase-like"/>
    <property type="match status" value="1"/>
</dbReference>
<dbReference type="Pfam" id="PF06094">
    <property type="entry name" value="GGACT"/>
    <property type="match status" value="1"/>
</dbReference>
<feature type="domain" description="Gamma-glutamylcyclotransferase AIG2-like" evidence="1">
    <location>
        <begin position="4"/>
        <end position="107"/>
    </location>
</feature>
<dbReference type="CDD" id="cd06661">
    <property type="entry name" value="GGCT_like"/>
    <property type="match status" value="1"/>
</dbReference>
<protein>
    <recommendedName>
        <fullName evidence="1">Gamma-glutamylcyclotransferase AIG2-like domain-containing protein</fullName>
    </recommendedName>
</protein>
<dbReference type="RefSeq" id="WP_058775049.1">
    <property type="nucleotide sequence ID" value="NZ_JANFVT010000002.1"/>
</dbReference>
<dbReference type="AlphaFoldDB" id="A0A8E1VA54"/>
<dbReference type="InterPro" id="IPR009288">
    <property type="entry name" value="AIG2-like_dom"/>
</dbReference>
<evidence type="ECO:0000313" key="2">
    <source>
        <dbReference type="EMBL" id="KTS69762.1"/>
    </source>
</evidence>